<dbReference type="AlphaFoldDB" id="C0CLB3"/>
<protein>
    <submittedName>
        <fullName evidence="1">Uncharacterized protein</fullName>
    </submittedName>
</protein>
<evidence type="ECO:0000313" key="2">
    <source>
        <dbReference type="Proteomes" id="UP000003100"/>
    </source>
</evidence>
<dbReference type="HOGENOM" id="CLU_2749710_0_0_9"/>
<dbReference type="PATRIC" id="fig|476272.21.peg.2985"/>
<dbReference type="EMBL" id="ACBZ01000079">
    <property type="protein sequence ID" value="EEG49439.1"/>
    <property type="molecule type" value="Genomic_DNA"/>
</dbReference>
<gene>
    <name evidence="1" type="ORF">RUMHYD_01634</name>
</gene>
<comment type="caution">
    <text evidence="1">The sequence shown here is derived from an EMBL/GenBank/DDBJ whole genome shotgun (WGS) entry which is preliminary data.</text>
</comment>
<organism evidence="1 2">
    <name type="scientific">Blautia hydrogenotrophica (strain DSM 10507 / JCM 14656 / S5a33)</name>
    <name type="common">Ruminococcus hydrogenotrophicus</name>
    <dbReference type="NCBI Taxonomy" id="476272"/>
    <lineage>
        <taxon>Bacteria</taxon>
        <taxon>Bacillati</taxon>
        <taxon>Bacillota</taxon>
        <taxon>Clostridia</taxon>
        <taxon>Lachnospirales</taxon>
        <taxon>Lachnospiraceae</taxon>
        <taxon>Blautia</taxon>
    </lineage>
</organism>
<accession>C0CLB3</accession>
<sequence length="70" mass="8225">MYRCSFKPFIAPLCLNAADLPALLIKVCWFPISSPLFLLSNKFILRENCVHFLTIFYTFHKKFLKKAEII</sequence>
<evidence type="ECO:0000313" key="1">
    <source>
        <dbReference type="EMBL" id="EEG49439.1"/>
    </source>
</evidence>
<proteinExistence type="predicted"/>
<reference evidence="1 2" key="1">
    <citation type="submission" date="2009-01" db="EMBL/GenBank/DDBJ databases">
        <authorList>
            <person name="Fulton L."/>
            <person name="Clifton S."/>
            <person name="Fulton B."/>
            <person name="Xu J."/>
            <person name="Minx P."/>
            <person name="Pepin K.H."/>
            <person name="Johnson M."/>
            <person name="Bhonagiri V."/>
            <person name="Nash W.E."/>
            <person name="Mardis E.R."/>
            <person name="Wilson R.K."/>
        </authorList>
    </citation>
    <scope>NUCLEOTIDE SEQUENCE [LARGE SCALE GENOMIC DNA]</scope>
    <source>
        <strain evidence="2">DSM 10507 / JCM 14656 / S5a33</strain>
    </source>
</reference>
<name>C0CLB3_BLAHS</name>
<reference evidence="1 2" key="2">
    <citation type="submission" date="2009-02" db="EMBL/GenBank/DDBJ databases">
        <title>Draft genome sequence of Blautia hydrogenotrophica DSM 10507 (Ruminococcus hydrogenotrophicus DSM 10507).</title>
        <authorList>
            <person name="Sudarsanam P."/>
            <person name="Ley R."/>
            <person name="Guruge J."/>
            <person name="Turnbaugh P.J."/>
            <person name="Mahowald M."/>
            <person name="Liep D."/>
            <person name="Gordon J."/>
        </authorList>
    </citation>
    <scope>NUCLEOTIDE SEQUENCE [LARGE SCALE GENOMIC DNA]</scope>
    <source>
        <strain evidence="2">DSM 10507 / JCM 14656 / S5a33</strain>
    </source>
</reference>
<dbReference type="Proteomes" id="UP000003100">
    <property type="component" value="Unassembled WGS sequence"/>
</dbReference>
<keyword evidence="2" id="KW-1185">Reference proteome</keyword>